<dbReference type="EMBL" id="MKVH01000024">
    <property type="protein sequence ID" value="OJX57355.1"/>
    <property type="molecule type" value="Genomic_DNA"/>
</dbReference>
<dbReference type="InterPro" id="IPR051463">
    <property type="entry name" value="Peptidase_U62_metallo"/>
</dbReference>
<feature type="domain" description="Metalloprotease TldD/E C-terminal" evidence="3">
    <location>
        <begin position="290"/>
        <end position="536"/>
    </location>
</feature>
<proteinExistence type="inferred from homology"/>
<comment type="similarity">
    <text evidence="1">Belongs to the peptidase U62 family.</text>
</comment>
<sequence length="560" mass="62134">MPVVLGLLLATGITRAQNESVILRAMKTELDRSMRQLASQPNPPYFLSYAVTETRTTQFAASFGSLEYDNHTVRRVLDVDLRVGSYDLDNTRPIRGVAYEFGRGTRGVTLPLEDDEAAIRSLIWSTTDRAYKAAEERLGKVLTNRQVKVKEEDTSADMSHEKAYHHLDNPVDFAFDTLGWKGIVRNLSAMCLGNPDLYTGRVTFQADYLTKYFVNSEGSVIRTIEPIVKMFVIVKAKADDGMSLPLYKSYSAFTPEGLPSLEDMKKDVRSMIDLCLRLRNAPLMETYSGPAILSGRSAGVFFHEIFGHRVEGHRQKDANSSQTFKPFLGKKILPDFINVVFDPTRKQLADHDIVGYYQYDDEGIPGQRVVAVENGVFRNFLMSRSPIENFTNSNGHGRRQAGYRCVSRQSNLIVEAQKKVPLDSLRAMLRAECRKQGKEFGLLFDDIQGGFTFTGRTVPNAFNVQPLVVYKIFADGRPDELVRGVDLIGTPLTTFNNIVAAADDTGIFNGVCGAESGGVPVSASAPSLLVSTIEVQKKQKSQAKPPILADPSTTHKEGHP</sequence>
<feature type="region of interest" description="Disordered" evidence="2">
    <location>
        <begin position="537"/>
        <end position="560"/>
    </location>
</feature>
<dbReference type="Proteomes" id="UP000184233">
    <property type="component" value="Unassembled WGS sequence"/>
</dbReference>
<dbReference type="PANTHER" id="PTHR30624:SF4">
    <property type="entry name" value="METALLOPROTEASE TLDD"/>
    <property type="match status" value="1"/>
</dbReference>
<accession>A0A1M3KY94</accession>
<name>A0A1M3KY94_9BACT</name>
<organism evidence="4 5">
    <name type="scientific">Candidatus Kapaibacterium thiocyanatum</name>
    <dbReference type="NCBI Taxonomy" id="1895771"/>
    <lineage>
        <taxon>Bacteria</taxon>
        <taxon>Pseudomonadati</taxon>
        <taxon>Candidatus Kapaibacteriota</taxon>
        <taxon>Candidatus Kapaibacteriia</taxon>
        <taxon>Candidatus Kapaibacteriales</taxon>
        <taxon>Candidatus Kapaibacteriaceae</taxon>
        <taxon>Candidatus Kapaibacterium</taxon>
    </lineage>
</organism>
<dbReference type="PANTHER" id="PTHR30624">
    <property type="entry name" value="UNCHARACTERIZED PROTEIN TLDD AND PMBA"/>
    <property type="match status" value="1"/>
</dbReference>
<evidence type="ECO:0000259" key="3">
    <source>
        <dbReference type="Pfam" id="PF19289"/>
    </source>
</evidence>
<dbReference type="STRING" id="1895771.BGO89_10665"/>
<gene>
    <name evidence="4" type="ORF">BGO89_10665</name>
</gene>
<protein>
    <recommendedName>
        <fullName evidence="3">Metalloprotease TldD/E C-terminal domain-containing protein</fullName>
    </recommendedName>
</protein>
<dbReference type="InterPro" id="IPR045569">
    <property type="entry name" value="Metalloprtase-TldD/E_C"/>
</dbReference>
<dbReference type="InterPro" id="IPR036059">
    <property type="entry name" value="TldD/PmbA_sf"/>
</dbReference>
<comment type="caution">
    <text evidence="4">The sequence shown here is derived from an EMBL/GenBank/DDBJ whole genome shotgun (WGS) entry which is preliminary data.</text>
</comment>
<dbReference type="Pfam" id="PF19289">
    <property type="entry name" value="PmbA_TldD_3rd"/>
    <property type="match status" value="1"/>
</dbReference>
<evidence type="ECO:0000313" key="5">
    <source>
        <dbReference type="Proteomes" id="UP000184233"/>
    </source>
</evidence>
<dbReference type="GO" id="GO:0008237">
    <property type="term" value="F:metallopeptidase activity"/>
    <property type="evidence" value="ECO:0007669"/>
    <property type="project" value="InterPro"/>
</dbReference>
<evidence type="ECO:0000256" key="1">
    <source>
        <dbReference type="ARBA" id="ARBA00005836"/>
    </source>
</evidence>
<reference evidence="4 5" key="1">
    <citation type="submission" date="2016-09" db="EMBL/GenBank/DDBJ databases">
        <title>Genome-resolved meta-omics ties microbial dynamics to process performance in biotechnology for thiocyanate degradation.</title>
        <authorList>
            <person name="Kantor R.S."/>
            <person name="Huddy R.J."/>
            <person name="Iyer R."/>
            <person name="Thomas B.C."/>
            <person name="Brown C.T."/>
            <person name="Anantharaman K."/>
            <person name="Tringe S."/>
            <person name="Hettich R.L."/>
            <person name="Harrison S.T."/>
            <person name="Banfield J.F."/>
        </authorList>
    </citation>
    <scope>NUCLEOTIDE SEQUENCE [LARGE SCALE GENOMIC DNA]</scope>
    <source>
        <strain evidence="4">59-99</strain>
    </source>
</reference>
<evidence type="ECO:0000313" key="4">
    <source>
        <dbReference type="EMBL" id="OJX57355.1"/>
    </source>
</evidence>
<evidence type="ECO:0000256" key="2">
    <source>
        <dbReference type="SAM" id="MobiDB-lite"/>
    </source>
</evidence>
<dbReference type="GO" id="GO:0006508">
    <property type="term" value="P:proteolysis"/>
    <property type="evidence" value="ECO:0007669"/>
    <property type="project" value="InterPro"/>
</dbReference>
<dbReference type="AlphaFoldDB" id="A0A1M3KY94"/>
<dbReference type="GO" id="GO:0005829">
    <property type="term" value="C:cytosol"/>
    <property type="evidence" value="ECO:0007669"/>
    <property type="project" value="TreeGrafter"/>
</dbReference>
<dbReference type="SUPFAM" id="SSF111283">
    <property type="entry name" value="Putative modulator of DNA gyrase, PmbA/TldD"/>
    <property type="match status" value="1"/>
</dbReference>